<dbReference type="InterPro" id="IPR030923">
    <property type="entry name" value="LptG"/>
</dbReference>
<evidence type="ECO:0000256" key="3">
    <source>
        <dbReference type="ARBA" id="ARBA00022692"/>
    </source>
</evidence>
<evidence type="ECO:0000256" key="4">
    <source>
        <dbReference type="ARBA" id="ARBA00022989"/>
    </source>
</evidence>
<keyword evidence="4 6" id="KW-1133">Transmembrane helix</keyword>
<dbReference type="Proteomes" id="UP001331561">
    <property type="component" value="Unassembled WGS sequence"/>
</dbReference>
<evidence type="ECO:0000256" key="5">
    <source>
        <dbReference type="ARBA" id="ARBA00023136"/>
    </source>
</evidence>
<dbReference type="EMBL" id="JAYXHS010000001">
    <property type="protein sequence ID" value="MEC5385961.1"/>
    <property type="molecule type" value="Genomic_DNA"/>
</dbReference>
<evidence type="ECO:0000313" key="7">
    <source>
        <dbReference type="EMBL" id="MEC5385961.1"/>
    </source>
</evidence>
<dbReference type="NCBIfam" id="TIGR04408">
    <property type="entry name" value="LptG_lptG"/>
    <property type="match status" value="1"/>
</dbReference>
<evidence type="ECO:0000256" key="6">
    <source>
        <dbReference type="SAM" id="Phobius"/>
    </source>
</evidence>
<feature type="transmembrane region" description="Helical" evidence="6">
    <location>
        <begin position="274"/>
        <end position="293"/>
    </location>
</feature>
<feature type="transmembrane region" description="Helical" evidence="6">
    <location>
        <begin position="12"/>
        <end position="30"/>
    </location>
</feature>
<feature type="transmembrane region" description="Helical" evidence="6">
    <location>
        <begin position="50"/>
        <end position="77"/>
    </location>
</feature>
<feature type="transmembrane region" description="Helical" evidence="6">
    <location>
        <begin position="300"/>
        <end position="317"/>
    </location>
</feature>
<sequence>MKTLSRHLRKEVVGATLLVLLAFIALFAFFDFLGELDQVGQGGYKLKHALIFVALTIPSRAYEIMPIAVLIGALYALTQLARHSELTVMRAAGVSTLRMLGSLLRVGLIFVVVTFALGEYIAPPLERVAQKWRLRSTNASAPQELRTGVWLRDGNRFINVGKAQPDAALENIKVYELDDAYHVRSISFAERGEYAGDGNWLVSNVVQTRLLGDRTEVESFAQMPVRSSLTPNMFSVGMVTPERMAIGSLYQYVQHLQENRQRTGRYEVAYWKKLIYPFAALVMIGLALPFCLGSQRAGNVSARVMLGVMLGMGFYLLNGLSSNLGVINGWPALPTAAAPSLLFLALAIFMLRAVERR</sequence>
<evidence type="ECO:0000256" key="1">
    <source>
        <dbReference type="ARBA" id="ARBA00004651"/>
    </source>
</evidence>
<dbReference type="PANTHER" id="PTHR33529">
    <property type="entry name" value="SLR0882 PROTEIN-RELATED"/>
    <property type="match status" value="1"/>
</dbReference>
<accession>A0ABU6K3D7</accession>
<comment type="caution">
    <text evidence="7">The sequence shown here is derived from an EMBL/GenBank/DDBJ whole genome shotgun (WGS) entry which is preliminary data.</text>
</comment>
<proteinExistence type="predicted"/>
<keyword evidence="5 6" id="KW-0472">Membrane</keyword>
<keyword evidence="2" id="KW-1003">Cell membrane</keyword>
<name>A0ABU6K3D7_9RHOO</name>
<evidence type="ECO:0000313" key="8">
    <source>
        <dbReference type="Proteomes" id="UP001331561"/>
    </source>
</evidence>
<gene>
    <name evidence="7" type="primary">lptG</name>
    <name evidence="7" type="ORF">VVD49_09510</name>
</gene>
<dbReference type="PANTHER" id="PTHR33529:SF2">
    <property type="entry name" value="LIPOPOLYSACCHARIDE EXPORT SYSTEM PERMEASE PROTEIN LPTG"/>
    <property type="match status" value="1"/>
</dbReference>
<protein>
    <submittedName>
        <fullName evidence="7">LPS export ABC transporter permease LptG</fullName>
    </submittedName>
</protein>
<organism evidence="7 8">
    <name type="scientific">Uliginosibacterium silvisoli</name>
    <dbReference type="NCBI Taxonomy" id="3114758"/>
    <lineage>
        <taxon>Bacteria</taxon>
        <taxon>Pseudomonadati</taxon>
        <taxon>Pseudomonadota</taxon>
        <taxon>Betaproteobacteria</taxon>
        <taxon>Rhodocyclales</taxon>
        <taxon>Zoogloeaceae</taxon>
        <taxon>Uliginosibacterium</taxon>
    </lineage>
</organism>
<dbReference type="Pfam" id="PF03739">
    <property type="entry name" value="LptF_LptG"/>
    <property type="match status" value="1"/>
</dbReference>
<reference evidence="7 8" key="1">
    <citation type="submission" date="2024-01" db="EMBL/GenBank/DDBJ databases">
        <title>Uliginosibacterium soil sp. nov.</title>
        <authorList>
            <person name="Lv Y."/>
        </authorList>
    </citation>
    <scope>NUCLEOTIDE SEQUENCE [LARGE SCALE GENOMIC DNA]</scope>
    <source>
        <strain evidence="7 8">H3</strain>
    </source>
</reference>
<evidence type="ECO:0000256" key="2">
    <source>
        <dbReference type="ARBA" id="ARBA00022475"/>
    </source>
</evidence>
<keyword evidence="3 6" id="KW-0812">Transmembrane</keyword>
<dbReference type="RefSeq" id="WP_327598904.1">
    <property type="nucleotide sequence ID" value="NZ_JAYXHS010000001.1"/>
</dbReference>
<dbReference type="InterPro" id="IPR005495">
    <property type="entry name" value="LptG/LptF_permease"/>
</dbReference>
<feature type="transmembrane region" description="Helical" evidence="6">
    <location>
        <begin position="329"/>
        <end position="351"/>
    </location>
</feature>
<feature type="transmembrane region" description="Helical" evidence="6">
    <location>
        <begin position="97"/>
        <end position="117"/>
    </location>
</feature>
<comment type="subcellular location">
    <subcellularLocation>
        <location evidence="1">Cell membrane</location>
        <topology evidence="1">Multi-pass membrane protein</topology>
    </subcellularLocation>
</comment>
<keyword evidence="8" id="KW-1185">Reference proteome</keyword>